<organism evidence="1 2">
    <name type="scientific">Jimgerdemannia flammicorona</name>
    <dbReference type="NCBI Taxonomy" id="994334"/>
    <lineage>
        <taxon>Eukaryota</taxon>
        <taxon>Fungi</taxon>
        <taxon>Fungi incertae sedis</taxon>
        <taxon>Mucoromycota</taxon>
        <taxon>Mucoromycotina</taxon>
        <taxon>Endogonomycetes</taxon>
        <taxon>Endogonales</taxon>
        <taxon>Endogonaceae</taxon>
        <taxon>Jimgerdemannia</taxon>
    </lineage>
</organism>
<dbReference type="Proteomes" id="UP000274822">
    <property type="component" value="Unassembled WGS sequence"/>
</dbReference>
<evidence type="ECO:0000313" key="2">
    <source>
        <dbReference type="Proteomes" id="UP000274822"/>
    </source>
</evidence>
<accession>A0A433QK40</accession>
<name>A0A433QK40_9FUNG</name>
<reference evidence="1 2" key="1">
    <citation type="journal article" date="2018" name="New Phytol.">
        <title>Phylogenomics of Endogonaceae and evolution of mycorrhizas within Mucoromycota.</title>
        <authorList>
            <person name="Chang Y."/>
            <person name="Desiro A."/>
            <person name="Na H."/>
            <person name="Sandor L."/>
            <person name="Lipzen A."/>
            <person name="Clum A."/>
            <person name="Barry K."/>
            <person name="Grigoriev I.V."/>
            <person name="Martin F.M."/>
            <person name="Stajich J.E."/>
            <person name="Smith M.E."/>
            <person name="Bonito G."/>
            <person name="Spatafora J.W."/>
        </authorList>
    </citation>
    <scope>NUCLEOTIDE SEQUENCE [LARGE SCALE GENOMIC DNA]</scope>
    <source>
        <strain evidence="1 2">AD002</strain>
    </source>
</reference>
<gene>
    <name evidence="1" type="ORF">BC938DRAFT_479809</name>
</gene>
<keyword evidence="2" id="KW-1185">Reference proteome</keyword>
<dbReference type="AlphaFoldDB" id="A0A433QK40"/>
<dbReference type="EMBL" id="RBNJ01004238">
    <property type="protein sequence ID" value="RUS30138.1"/>
    <property type="molecule type" value="Genomic_DNA"/>
</dbReference>
<protein>
    <submittedName>
        <fullName evidence="1">Uncharacterized protein</fullName>
    </submittedName>
</protein>
<proteinExistence type="predicted"/>
<sequence length="125" mass="13451">MHTVLLEGIDELSNGRTLLTDGDVHTVQLLDFISTIIPLPLVEDGVESDSGLTGLTITNDQFTLTTANGNHRVDRLETSLHRLADRLTGQNAGGLEHSTTTLFSGDGALAIDRLTEGVNHTTKKF</sequence>
<comment type="caution">
    <text evidence="1">The sequence shown here is derived from an EMBL/GenBank/DDBJ whole genome shotgun (WGS) entry which is preliminary data.</text>
</comment>
<evidence type="ECO:0000313" key="1">
    <source>
        <dbReference type="EMBL" id="RUS30138.1"/>
    </source>
</evidence>